<comment type="similarity">
    <text evidence="2">Belongs to the binding-protein-dependent transport system permease family. FecCD subfamily.</text>
</comment>
<dbReference type="EMBL" id="JAGINT010000001">
    <property type="protein sequence ID" value="MBP2351989.1"/>
    <property type="molecule type" value="Genomic_DNA"/>
</dbReference>
<reference evidence="9 10" key="1">
    <citation type="submission" date="2021-03" db="EMBL/GenBank/DDBJ databases">
        <title>Sequencing the genomes of 1000 actinobacteria strains.</title>
        <authorList>
            <person name="Klenk H.-P."/>
        </authorList>
    </citation>
    <scope>NUCLEOTIDE SEQUENCE [LARGE SCALE GENOMIC DNA]</scope>
    <source>
        <strain evidence="9 10">DSM 18824</strain>
    </source>
</reference>
<feature type="transmembrane region" description="Helical" evidence="8">
    <location>
        <begin position="25"/>
        <end position="49"/>
    </location>
</feature>
<evidence type="ECO:0000256" key="3">
    <source>
        <dbReference type="ARBA" id="ARBA00022448"/>
    </source>
</evidence>
<feature type="transmembrane region" description="Helical" evidence="8">
    <location>
        <begin position="79"/>
        <end position="96"/>
    </location>
</feature>
<dbReference type="InterPro" id="IPR000522">
    <property type="entry name" value="ABC_transptr_permease_BtuC"/>
</dbReference>
<comment type="subcellular location">
    <subcellularLocation>
        <location evidence="1">Cell membrane</location>
        <topology evidence="1">Multi-pass membrane protein</topology>
    </subcellularLocation>
</comment>
<dbReference type="PANTHER" id="PTHR30472">
    <property type="entry name" value="FERRIC ENTEROBACTIN TRANSPORT SYSTEM PERMEASE PROTEIN"/>
    <property type="match status" value="1"/>
</dbReference>
<protein>
    <submittedName>
        <fullName evidence="9">Iron complex transport system permease protein</fullName>
    </submittedName>
</protein>
<keyword evidence="5 8" id="KW-0812">Transmembrane</keyword>
<proteinExistence type="inferred from homology"/>
<sequence>MTAIVTTTAPTPQRHQLLGATTRPLGLLLITGLLVVVLLASLTLGSRYIPLQTTVDAFLHHDHTNAEQTVVLTLRVPRTLIGLMAGVALGLAGAVMQGVSRNPLADPGVLGINAGAALAVLIGVFFFGATTLSGYVWFAFAGAGVAVVTVYAIASIGRDGATAIKLALAGTAITAMLGSLTTLVQLMDVRTMDAFRAWSVGSLAGRGADVADAVWPFIVIGSVLALTTSRMLNALALGDDVARALGVRVERSRLICGAAVMILAGAATAAVGPVAFVGLTVPHVARALVGPDYRWILPYSAVLAPLLFLGADILGRLVVAPAELQVGVVTAILGAPVFIAIVRRKQVRSL</sequence>
<keyword evidence="3" id="KW-0813">Transport</keyword>
<dbReference type="PANTHER" id="PTHR30472:SF1">
    <property type="entry name" value="FE(3+) DICITRATE TRANSPORT SYSTEM PERMEASE PROTEIN FECC-RELATED"/>
    <property type="match status" value="1"/>
</dbReference>
<feature type="transmembrane region" description="Helical" evidence="8">
    <location>
        <begin position="296"/>
        <end position="315"/>
    </location>
</feature>
<evidence type="ECO:0000256" key="6">
    <source>
        <dbReference type="ARBA" id="ARBA00022989"/>
    </source>
</evidence>
<dbReference type="Proteomes" id="UP000755585">
    <property type="component" value="Unassembled WGS sequence"/>
</dbReference>
<gene>
    <name evidence="9" type="ORF">JOF29_003072</name>
</gene>
<dbReference type="SUPFAM" id="SSF81345">
    <property type="entry name" value="ABC transporter involved in vitamin B12 uptake, BtuC"/>
    <property type="match status" value="1"/>
</dbReference>
<name>A0ABS4UK57_9ACTN</name>
<keyword evidence="6 8" id="KW-1133">Transmembrane helix</keyword>
<comment type="caution">
    <text evidence="9">The sequence shown here is derived from an EMBL/GenBank/DDBJ whole genome shotgun (WGS) entry which is preliminary data.</text>
</comment>
<organism evidence="9 10">
    <name type="scientific">Kribbella aluminosa</name>
    <dbReference type="NCBI Taxonomy" id="416017"/>
    <lineage>
        <taxon>Bacteria</taxon>
        <taxon>Bacillati</taxon>
        <taxon>Actinomycetota</taxon>
        <taxon>Actinomycetes</taxon>
        <taxon>Propionibacteriales</taxon>
        <taxon>Kribbellaceae</taxon>
        <taxon>Kribbella</taxon>
    </lineage>
</organism>
<feature type="transmembrane region" description="Helical" evidence="8">
    <location>
        <begin position="254"/>
        <end position="276"/>
    </location>
</feature>
<feature type="transmembrane region" description="Helical" evidence="8">
    <location>
        <begin position="166"/>
        <end position="187"/>
    </location>
</feature>
<accession>A0ABS4UK57</accession>
<evidence type="ECO:0000256" key="8">
    <source>
        <dbReference type="SAM" id="Phobius"/>
    </source>
</evidence>
<evidence type="ECO:0000256" key="5">
    <source>
        <dbReference type="ARBA" id="ARBA00022692"/>
    </source>
</evidence>
<keyword evidence="7 8" id="KW-0472">Membrane</keyword>
<evidence type="ECO:0000313" key="9">
    <source>
        <dbReference type="EMBL" id="MBP2351989.1"/>
    </source>
</evidence>
<evidence type="ECO:0000313" key="10">
    <source>
        <dbReference type="Proteomes" id="UP000755585"/>
    </source>
</evidence>
<feature type="transmembrane region" description="Helical" evidence="8">
    <location>
        <begin position="213"/>
        <end position="233"/>
    </location>
</feature>
<feature type="transmembrane region" description="Helical" evidence="8">
    <location>
        <begin position="322"/>
        <end position="342"/>
    </location>
</feature>
<dbReference type="InterPro" id="IPR037294">
    <property type="entry name" value="ABC_BtuC-like"/>
</dbReference>
<feature type="transmembrane region" description="Helical" evidence="8">
    <location>
        <begin position="108"/>
        <end position="129"/>
    </location>
</feature>
<dbReference type="RefSeq" id="WP_209694813.1">
    <property type="nucleotide sequence ID" value="NZ_BAAAVU010000009.1"/>
</dbReference>
<keyword evidence="4" id="KW-1003">Cell membrane</keyword>
<evidence type="ECO:0000256" key="2">
    <source>
        <dbReference type="ARBA" id="ARBA00007935"/>
    </source>
</evidence>
<dbReference type="Pfam" id="PF01032">
    <property type="entry name" value="FecCD"/>
    <property type="match status" value="1"/>
</dbReference>
<dbReference type="CDD" id="cd06550">
    <property type="entry name" value="TM_ABC_iron-siderophores_like"/>
    <property type="match status" value="1"/>
</dbReference>
<dbReference type="Gene3D" id="1.10.3470.10">
    <property type="entry name" value="ABC transporter involved in vitamin B12 uptake, BtuC"/>
    <property type="match status" value="1"/>
</dbReference>
<evidence type="ECO:0000256" key="1">
    <source>
        <dbReference type="ARBA" id="ARBA00004651"/>
    </source>
</evidence>
<evidence type="ECO:0000256" key="4">
    <source>
        <dbReference type="ARBA" id="ARBA00022475"/>
    </source>
</evidence>
<feature type="transmembrane region" description="Helical" evidence="8">
    <location>
        <begin position="135"/>
        <end position="154"/>
    </location>
</feature>
<evidence type="ECO:0000256" key="7">
    <source>
        <dbReference type="ARBA" id="ARBA00023136"/>
    </source>
</evidence>
<keyword evidence="10" id="KW-1185">Reference proteome</keyword>